<dbReference type="PANTHER" id="PTHR10938:SF0">
    <property type="entry name" value="TRANSLATION INITIATION FACTOR IF-3, MITOCHONDRIAL"/>
    <property type="match status" value="1"/>
</dbReference>
<dbReference type="PANTHER" id="PTHR10938">
    <property type="entry name" value="TRANSLATION INITIATION FACTOR IF-3"/>
    <property type="match status" value="1"/>
</dbReference>
<dbReference type="InterPro" id="IPR036787">
    <property type="entry name" value="T_IF-3_N_sf"/>
</dbReference>
<evidence type="ECO:0000313" key="7">
    <source>
        <dbReference type="EMBL" id="PIR03821.1"/>
    </source>
</evidence>
<dbReference type="InterPro" id="IPR019815">
    <property type="entry name" value="Translation_initiation_fac_3_C"/>
</dbReference>
<evidence type="ECO:0000259" key="5">
    <source>
        <dbReference type="Pfam" id="PF00707"/>
    </source>
</evidence>
<dbReference type="Pfam" id="PF05198">
    <property type="entry name" value="IF3_N"/>
    <property type="match status" value="1"/>
</dbReference>
<evidence type="ECO:0000259" key="6">
    <source>
        <dbReference type="Pfam" id="PF05198"/>
    </source>
</evidence>
<accession>A0A2H0N4K9</accession>
<keyword evidence="2 7" id="KW-0396">Initiation factor</keyword>
<evidence type="ECO:0000313" key="8">
    <source>
        <dbReference type="Proteomes" id="UP000229600"/>
    </source>
</evidence>
<dbReference type="GO" id="GO:0005737">
    <property type="term" value="C:cytoplasm"/>
    <property type="evidence" value="ECO:0007669"/>
    <property type="project" value="UniProtKB-ARBA"/>
</dbReference>
<evidence type="ECO:0000256" key="2">
    <source>
        <dbReference type="ARBA" id="ARBA00022540"/>
    </source>
</evidence>
<dbReference type="NCBIfam" id="TIGR00168">
    <property type="entry name" value="infC"/>
    <property type="match status" value="1"/>
</dbReference>
<protein>
    <recommendedName>
        <fullName evidence="4">Translation initiation factor IF-3</fullName>
    </recommendedName>
</protein>
<dbReference type="AlphaFoldDB" id="A0A2H0N4K9"/>
<dbReference type="InterPro" id="IPR019814">
    <property type="entry name" value="Translation_initiation_fac_3_N"/>
</dbReference>
<comment type="caution">
    <text evidence="7">The sequence shown here is derived from an EMBL/GenBank/DDBJ whole genome shotgun (WGS) entry which is preliminary data.</text>
</comment>
<proteinExistence type="inferred from homology"/>
<dbReference type="Gene3D" id="3.10.20.80">
    <property type="entry name" value="Translation initiation factor 3 (IF-3), N-terminal domain"/>
    <property type="match status" value="1"/>
</dbReference>
<dbReference type="GO" id="GO:0032790">
    <property type="term" value="P:ribosome disassembly"/>
    <property type="evidence" value="ECO:0007669"/>
    <property type="project" value="TreeGrafter"/>
</dbReference>
<dbReference type="Pfam" id="PF00707">
    <property type="entry name" value="IF3_C"/>
    <property type="match status" value="1"/>
</dbReference>
<dbReference type="Proteomes" id="UP000229600">
    <property type="component" value="Unassembled WGS sequence"/>
</dbReference>
<dbReference type="SUPFAM" id="SSF54364">
    <property type="entry name" value="Translation initiation factor IF3, N-terminal domain"/>
    <property type="match status" value="1"/>
</dbReference>
<gene>
    <name evidence="7" type="ORF">COV59_04090</name>
</gene>
<evidence type="ECO:0000256" key="3">
    <source>
        <dbReference type="ARBA" id="ARBA00022917"/>
    </source>
</evidence>
<comment type="similarity">
    <text evidence="1">Belongs to the IF-3 family.</text>
</comment>
<evidence type="ECO:0000256" key="1">
    <source>
        <dbReference type="ARBA" id="ARBA00005439"/>
    </source>
</evidence>
<keyword evidence="3" id="KW-0648">Protein biosynthesis</keyword>
<dbReference type="EMBL" id="PCWN01000008">
    <property type="protein sequence ID" value="PIR03821.1"/>
    <property type="molecule type" value="Genomic_DNA"/>
</dbReference>
<dbReference type="GO" id="GO:0043022">
    <property type="term" value="F:ribosome binding"/>
    <property type="evidence" value="ECO:0007669"/>
    <property type="project" value="TreeGrafter"/>
</dbReference>
<feature type="domain" description="Translation initiation factor 3 N-terminal" evidence="6">
    <location>
        <begin position="19"/>
        <end position="88"/>
    </location>
</feature>
<dbReference type="SUPFAM" id="SSF55200">
    <property type="entry name" value="Translation initiation factor IF3, C-terminal domain"/>
    <property type="match status" value="1"/>
</dbReference>
<dbReference type="GO" id="GO:0003743">
    <property type="term" value="F:translation initiation factor activity"/>
    <property type="evidence" value="ECO:0007669"/>
    <property type="project" value="UniProtKB-UniRule"/>
</dbReference>
<organism evidence="7 8">
    <name type="scientific">Candidatus Magasanikbacteria bacterium CG11_big_fil_rev_8_21_14_0_20_39_34</name>
    <dbReference type="NCBI Taxonomy" id="1974653"/>
    <lineage>
        <taxon>Bacteria</taxon>
        <taxon>Candidatus Magasanikiibacteriota</taxon>
    </lineage>
</organism>
<dbReference type="InterPro" id="IPR036788">
    <property type="entry name" value="T_IF-3_C_sf"/>
</dbReference>
<feature type="domain" description="Translation initiation factor 3 C-terminal" evidence="5">
    <location>
        <begin position="96"/>
        <end position="180"/>
    </location>
</feature>
<reference evidence="7 8" key="1">
    <citation type="submission" date="2017-09" db="EMBL/GenBank/DDBJ databases">
        <title>Depth-based differentiation of microbial function through sediment-hosted aquifers and enrichment of novel symbionts in the deep terrestrial subsurface.</title>
        <authorList>
            <person name="Probst A.J."/>
            <person name="Ladd B."/>
            <person name="Jarett J.K."/>
            <person name="Geller-Mcgrath D.E."/>
            <person name="Sieber C.M."/>
            <person name="Emerson J.B."/>
            <person name="Anantharaman K."/>
            <person name="Thomas B.C."/>
            <person name="Malmstrom R."/>
            <person name="Stieglmeier M."/>
            <person name="Klingl A."/>
            <person name="Woyke T."/>
            <person name="Ryan C.M."/>
            <person name="Banfield J.F."/>
        </authorList>
    </citation>
    <scope>NUCLEOTIDE SEQUENCE [LARGE SCALE GENOMIC DNA]</scope>
    <source>
        <strain evidence="7">CG11_big_fil_rev_8_21_14_0_20_39_34</strain>
    </source>
</reference>
<sequence length="182" mass="20871">MRISRKKKSIQPLIPHFRINDKIRAEEVRVLSDQGDNLGVFSITEALRMAEEQGIDLVEINPKADPPIVKIVDFSHFKYQKEKEARKQKANTHVTDIKGIRLSIRIGVGDLTIRQKQTEKFLKRGDKVKVEVILRGREKGNAALAFDVIRKFFALIEENTNIKFEQEPTKQGNKVTAIIINK</sequence>
<evidence type="ECO:0000256" key="4">
    <source>
        <dbReference type="NCBIfam" id="TIGR00168"/>
    </source>
</evidence>
<dbReference type="InterPro" id="IPR001288">
    <property type="entry name" value="Translation_initiation_fac_3"/>
</dbReference>
<name>A0A2H0N4K9_9BACT</name>
<dbReference type="Gene3D" id="3.30.110.10">
    <property type="entry name" value="Translation initiation factor 3 (IF-3), C-terminal domain"/>
    <property type="match status" value="1"/>
</dbReference>